<dbReference type="CDD" id="cd04301">
    <property type="entry name" value="NAT_SF"/>
    <property type="match status" value="1"/>
</dbReference>
<protein>
    <recommendedName>
        <fullName evidence="8">Glucosamine 6-phosphate N-acetyltransferase</fullName>
        <ecNumber evidence="8">2.3.1.4</ecNumber>
    </recommendedName>
</protein>
<accession>A0A423W1M1</accession>
<dbReference type="GO" id="GO:0006048">
    <property type="term" value="P:UDP-N-acetylglucosamine biosynthetic process"/>
    <property type="evidence" value="ECO:0007669"/>
    <property type="project" value="UniProtKB-UniRule"/>
</dbReference>
<dbReference type="STRING" id="1230097.A0A423W1M1"/>
<comment type="catalytic activity">
    <reaction evidence="8">
        <text>D-glucosamine 6-phosphate + acetyl-CoA = N-acetyl-D-glucosamine 6-phosphate + CoA + H(+)</text>
        <dbReference type="Rhea" id="RHEA:10292"/>
        <dbReference type="ChEBI" id="CHEBI:15378"/>
        <dbReference type="ChEBI" id="CHEBI:57287"/>
        <dbReference type="ChEBI" id="CHEBI:57288"/>
        <dbReference type="ChEBI" id="CHEBI:57513"/>
        <dbReference type="ChEBI" id="CHEBI:58725"/>
        <dbReference type="EC" id="2.3.1.4"/>
    </reaction>
</comment>
<evidence type="ECO:0000256" key="2">
    <source>
        <dbReference type="ARBA" id="ARBA00004586"/>
    </source>
</evidence>
<dbReference type="AlphaFoldDB" id="A0A423W1M1"/>
<keyword evidence="11" id="KW-1185">Reference proteome</keyword>
<dbReference type="GO" id="GO:0005789">
    <property type="term" value="C:endoplasmic reticulum membrane"/>
    <property type="evidence" value="ECO:0007669"/>
    <property type="project" value="UniProtKB-SubCell"/>
</dbReference>
<dbReference type="OrthoDB" id="10039976at2759"/>
<keyword evidence="6" id="KW-0472">Membrane</keyword>
<dbReference type="InParanoid" id="A0A423W1M1"/>
<dbReference type="GO" id="GO:0004343">
    <property type="term" value="F:glucosamine 6-phosphate N-acetyltransferase activity"/>
    <property type="evidence" value="ECO:0007669"/>
    <property type="project" value="UniProtKB-UniRule"/>
</dbReference>
<evidence type="ECO:0000256" key="8">
    <source>
        <dbReference type="RuleBase" id="RU365086"/>
    </source>
</evidence>
<evidence type="ECO:0000313" key="10">
    <source>
        <dbReference type="EMBL" id="ROV97182.1"/>
    </source>
</evidence>
<evidence type="ECO:0000256" key="1">
    <source>
        <dbReference type="ARBA" id="ARBA00004184"/>
    </source>
</evidence>
<keyword evidence="7 8" id="KW-0012">Acyltransferase</keyword>
<dbReference type="FunCoup" id="A0A423W1M1">
    <property type="interactions" value="415"/>
</dbReference>
<evidence type="ECO:0000256" key="6">
    <source>
        <dbReference type="ARBA" id="ARBA00023136"/>
    </source>
</evidence>
<dbReference type="EC" id="2.3.1.4" evidence="8"/>
<dbReference type="PANTHER" id="PTHR13355:SF11">
    <property type="entry name" value="GLUCOSAMINE 6-PHOSPHATE N-ACETYLTRANSFERASE"/>
    <property type="match status" value="1"/>
</dbReference>
<comment type="similarity">
    <text evidence="8">Belongs to the acetyltransferase family. GNA1 subfamily.</text>
</comment>
<dbReference type="PANTHER" id="PTHR13355">
    <property type="entry name" value="GLUCOSAMINE 6-PHOSPHATE N-ACETYLTRANSFERASE"/>
    <property type="match status" value="1"/>
</dbReference>
<evidence type="ECO:0000256" key="3">
    <source>
        <dbReference type="ARBA" id="ARBA00011738"/>
    </source>
</evidence>
<dbReference type="SUPFAM" id="SSF55729">
    <property type="entry name" value="Acyl-CoA N-acyltransferases (Nat)"/>
    <property type="match status" value="1"/>
</dbReference>
<evidence type="ECO:0000313" key="11">
    <source>
        <dbReference type="Proteomes" id="UP000285146"/>
    </source>
</evidence>
<evidence type="ECO:0000256" key="7">
    <source>
        <dbReference type="ARBA" id="ARBA00023315"/>
    </source>
</evidence>
<dbReference type="Proteomes" id="UP000285146">
    <property type="component" value="Unassembled WGS sequence"/>
</dbReference>
<dbReference type="FunFam" id="3.40.630.30:FF:000048">
    <property type="entry name" value="Glucosamine 6-phosphate N-acetyltransferase"/>
    <property type="match status" value="1"/>
</dbReference>
<keyword evidence="5" id="KW-0256">Endoplasmic reticulum</keyword>
<dbReference type="InterPro" id="IPR016181">
    <property type="entry name" value="Acyl_CoA_acyltransferase"/>
</dbReference>
<keyword evidence="4 8" id="KW-0808">Transferase</keyword>
<gene>
    <name evidence="10" type="ORF">VPNG_08802</name>
</gene>
<comment type="pathway">
    <text evidence="8">Nucleotide-sugar biosynthesis; UDP-N-acetyl-alpha-D-glucosamine biosynthesis; N-acetyl-alpha-D-glucosamine 1-phosphate from alpha-D-glucosamine 6-phosphate (route I): step 1/2.</text>
</comment>
<dbReference type="EMBL" id="LKEB01000065">
    <property type="protein sequence ID" value="ROV97182.1"/>
    <property type="molecule type" value="Genomic_DNA"/>
</dbReference>
<proteinExistence type="inferred from homology"/>
<evidence type="ECO:0000259" key="9">
    <source>
        <dbReference type="PROSITE" id="PS51186"/>
    </source>
</evidence>
<comment type="subunit">
    <text evidence="3">Homodimer.</text>
</comment>
<name>A0A423W1M1_9PEZI</name>
<evidence type="ECO:0000256" key="4">
    <source>
        <dbReference type="ARBA" id="ARBA00022679"/>
    </source>
</evidence>
<sequence length="176" mass="19707">MSTVEALFSPSLISAEVSSSLPNGFTIRPLRKSDFNKGCLDCLRVLTWVGDITEDEWNERYDQMANATGTYYLLALEHEDRIVGTGSLVVERKFIHNRGLVGHIEEIAIAKELQGKGLGLKMIQALDSVGKSVGCYKHILNCGPKNEPFYVKCGYHNSGIEMSRYFEQSKDNYHQG</sequence>
<dbReference type="Gene3D" id="3.40.630.30">
    <property type="match status" value="1"/>
</dbReference>
<dbReference type="UniPathway" id="UPA00113">
    <property type="reaction ID" value="UER00529"/>
</dbReference>
<evidence type="ECO:0000256" key="5">
    <source>
        <dbReference type="ARBA" id="ARBA00022824"/>
    </source>
</evidence>
<comment type="subcellular location">
    <subcellularLocation>
        <location evidence="1">Endomembrane system</location>
        <topology evidence="1">Peripheral membrane protein</topology>
    </subcellularLocation>
    <subcellularLocation>
        <location evidence="2">Endoplasmic reticulum membrane</location>
    </subcellularLocation>
</comment>
<dbReference type="PROSITE" id="PS51186">
    <property type="entry name" value="GNAT"/>
    <property type="match status" value="1"/>
</dbReference>
<dbReference type="Pfam" id="PF00583">
    <property type="entry name" value="Acetyltransf_1"/>
    <property type="match status" value="1"/>
</dbReference>
<dbReference type="InterPro" id="IPR039143">
    <property type="entry name" value="GNPNAT1-like"/>
</dbReference>
<feature type="domain" description="N-acetyltransferase" evidence="9">
    <location>
        <begin position="25"/>
        <end position="173"/>
    </location>
</feature>
<dbReference type="InterPro" id="IPR000182">
    <property type="entry name" value="GNAT_dom"/>
</dbReference>
<organism evidence="10 11">
    <name type="scientific">Cytospora leucostoma</name>
    <dbReference type="NCBI Taxonomy" id="1230097"/>
    <lineage>
        <taxon>Eukaryota</taxon>
        <taxon>Fungi</taxon>
        <taxon>Dikarya</taxon>
        <taxon>Ascomycota</taxon>
        <taxon>Pezizomycotina</taxon>
        <taxon>Sordariomycetes</taxon>
        <taxon>Sordariomycetidae</taxon>
        <taxon>Diaporthales</taxon>
        <taxon>Cytosporaceae</taxon>
        <taxon>Cytospora</taxon>
    </lineage>
</organism>
<comment type="caution">
    <text evidence="10">The sequence shown here is derived from an EMBL/GenBank/DDBJ whole genome shotgun (WGS) entry which is preliminary data.</text>
</comment>
<reference evidence="10 11" key="1">
    <citation type="submission" date="2015-09" db="EMBL/GenBank/DDBJ databases">
        <title>Host preference determinants of Valsa canker pathogens revealed by comparative genomics.</title>
        <authorList>
            <person name="Yin Z."/>
            <person name="Huang L."/>
        </authorList>
    </citation>
    <scope>NUCLEOTIDE SEQUENCE [LARGE SCALE GENOMIC DNA]</scope>
    <source>
        <strain evidence="10 11">SXYLt</strain>
    </source>
</reference>